<dbReference type="PANTHER" id="PTHR45642:SF7">
    <property type="entry name" value="GDSL ESTERASE_LIPASE"/>
    <property type="match status" value="1"/>
</dbReference>
<dbReference type="InterPro" id="IPR035669">
    <property type="entry name" value="SGNH_plant_lipase-like"/>
</dbReference>
<dbReference type="GeneID" id="116206971"/>
<dbReference type="RefSeq" id="XP_031395674.1">
    <property type="nucleotide sequence ID" value="XM_031539814.1"/>
</dbReference>
<dbReference type="CDD" id="cd01837">
    <property type="entry name" value="SGNH_plant_lipase_like"/>
    <property type="match status" value="1"/>
</dbReference>
<comment type="similarity">
    <text evidence="1">Belongs to the 'GDSL' lipolytic enzyme family.</text>
</comment>
<keyword evidence="3" id="KW-1185">Reference proteome</keyword>
<protein>
    <submittedName>
        <fullName evidence="4">GDSL esterase/lipase At5g45950</fullName>
    </submittedName>
</protein>
<keyword evidence="2" id="KW-0732">Signal</keyword>
<proteinExistence type="inferred from homology"/>
<gene>
    <name evidence="4" type="primary">LOC116206971</name>
</gene>
<dbReference type="InterPro" id="IPR036514">
    <property type="entry name" value="SGNH_hydro_sf"/>
</dbReference>
<evidence type="ECO:0000313" key="4">
    <source>
        <dbReference type="RefSeq" id="XP_031395674.1"/>
    </source>
</evidence>
<name>A0A6P8DMQ3_PUNGR</name>
<dbReference type="Pfam" id="PF00657">
    <property type="entry name" value="Lipase_GDSL"/>
    <property type="match status" value="1"/>
</dbReference>
<organism evidence="3 4">
    <name type="scientific">Punica granatum</name>
    <name type="common">Pomegranate</name>
    <dbReference type="NCBI Taxonomy" id="22663"/>
    <lineage>
        <taxon>Eukaryota</taxon>
        <taxon>Viridiplantae</taxon>
        <taxon>Streptophyta</taxon>
        <taxon>Embryophyta</taxon>
        <taxon>Tracheophyta</taxon>
        <taxon>Spermatophyta</taxon>
        <taxon>Magnoliopsida</taxon>
        <taxon>eudicotyledons</taxon>
        <taxon>Gunneridae</taxon>
        <taxon>Pentapetalae</taxon>
        <taxon>rosids</taxon>
        <taxon>malvids</taxon>
        <taxon>Myrtales</taxon>
        <taxon>Lythraceae</taxon>
        <taxon>Punica</taxon>
    </lineage>
</organism>
<dbReference type="InterPro" id="IPR001087">
    <property type="entry name" value="GDSL"/>
</dbReference>
<dbReference type="InterPro" id="IPR050592">
    <property type="entry name" value="GDSL_lipolytic_enzyme"/>
</dbReference>
<evidence type="ECO:0000256" key="2">
    <source>
        <dbReference type="SAM" id="SignalP"/>
    </source>
</evidence>
<dbReference type="Gene3D" id="3.40.50.1110">
    <property type="entry name" value="SGNH hydrolase"/>
    <property type="match status" value="1"/>
</dbReference>
<dbReference type="GO" id="GO:0016788">
    <property type="term" value="F:hydrolase activity, acting on ester bonds"/>
    <property type="evidence" value="ECO:0007669"/>
    <property type="project" value="InterPro"/>
</dbReference>
<reference evidence="4" key="2">
    <citation type="submission" date="2025-08" db="UniProtKB">
        <authorList>
            <consortium name="RefSeq"/>
        </authorList>
    </citation>
    <scope>IDENTIFICATION</scope>
    <source>
        <tissue evidence="4">Leaf</tissue>
    </source>
</reference>
<dbReference type="SUPFAM" id="SSF52266">
    <property type="entry name" value="SGNH hydrolase"/>
    <property type="match status" value="1"/>
</dbReference>
<sequence length="364" mass="40446">MVGGRMIVEWLLFLMAMAMEPVLTGGAPAVDISKMRQLARKNNVTCILVFGDSSVDPGNNNILRTPMKGNFPPYGINFFGGRPTGRFTNGRLATDFIAEALGYTKAIPAFLDPAVKKFDLRYGVSFASAASGYDDFTANISNVLSVRQQLDYFLHYKIHLREAVGKKAANEIIRNSIVVMSMGTNDFIQNYYLDPTRSKQYTIEQYLNFLITRMSRTFQVMHKLGLRKLVTVGVPPVGCMPIVKTIMDTTSCYEEYNRVSSTFNSKIKHTLEAIMASTGMKTAFVDAYGIILNAIDNPKRYGITEISKGCCGTGTVEYGNSCKGMSTCKDPSKYVFWDAVHPTEKMYKIIADEAIASLTTYFLS</sequence>
<evidence type="ECO:0000313" key="3">
    <source>
        <dbReference type="Proteomes" id="UP000515151"/>
    </source>
</evidence>
<dbReference type="AlphaFoldDB" id="A0A6P8DMQ3"/>
<reference evidence="3" key="1">
    <citation type="journal article" date="2020" name="Plant Biotechnol. J.">
        <title>The pomegranate (Punica granatum L.) draft genome dissects genetic divergence between soft- and hard-seeded cultivars.</title>
        <authorList>
            <person name="Luo X."/>
            <person name="Li H."/>
            <person name="Wu Z."/>
            <person name="Yao W."/>
            <person name="Zhao P."/>
            <person name="Cao D."/>
            <person name="Yu H."/>
            <person name="Li K."/>
            <person name="Poudel K."/>
            <person name="Zhao D."/>
            <person name="Zhang F."/>
            <person name="Xia X."/>
            <person name="Chen L."/>
            <person name="Wang Q."/>
            <person name="Jing D."/>
            <person name="Cao S."/>
        </authorList>
    </citation>
    <scope>NUCLEOTIDE SEQUENCE [LARGE SCALE GENOMIC DNA]</scope>
    <source>
        <strain evidence="3">cv. Tunisia</strain>
    </source>
</reference>
<feature type="chain" id="PRO_5028430053" evidence="2">
    <location>
        <begin position="27"/>
        <end position="364"/>
    </location>
</feature>
<feature type="signal peptide" evidence="2">
    <location>
        <begin position="1"/>
        <end position="26"/>
    </location>
</feature>
<dbReference type="OrthoDB" id="1600564at2759"/>
<evidence type="ECO:0000256" key="1">
    <source>
        <dbReference type="ARBA" id="ARBA00008668"/>
    </source>
</evidence>
<dbReference type="PANTHER" id="PTHR45642">
    <property type="entry name" value="GDSL ESTERASE/LIPASE EXL3"/>
    <property type="match status" value="1"/>
</dbReference>
<dbReference type="Proteomes" id="UP000515151">
    <property type="component" value="Chromosome 5"/>
</dbReference>
<accession>A0A6P8DMQ3</accession>